<reference evidence="1" key="1">
    <citation type="submission" date="2020-08" db="EMBL/GenBank/DDBJ databases">
        <title>Genome sequencing and assembly of the red palm weevil Rhynchophorus ferrugineus.</title>
        <authorList>
            <person name="Dias G.B."/>
            <person name="Bergman C.M."/>
            <person name="Manee M."/>
        </authorList>
    </citation>
    <scope>NUCLEOTIDE SEQUENCE</scope>
    <source>
        <strain evidence="1">AA-2017</strain>
        <tissue evidence="1">Whole larva</tissue>
    </source>
</reference>
<organism evidence="1 2">
    <name type="scientific">Rhynchophorus ferrugineus</name>
    <name type="common">Red palm weevil</name>
    <name type="synonym">Curculio ferrugineus</name>
    <dbReference type="NCBI Taxonomy" id="354439"/>
    <lineage>
        <taxon>Eukaryota</taxon>
        <taxon>Metazoa</taxon>
        <taxon>Ecdysozoa</taxon>
        <taxon>Arthropoda</taxon>
        <taxon>Hexapoda</taxon>
        <taxon>Insecta</taxon>
        <taxon>Pterygota</taxon>
        <taxon>Neoptera</taxon>
        <taxon>Endopterygota</taxon>
        <taxon>Coleoptera</taxon>
        <taxon>Polyphaga</taxon>
        <taxon>Cucujiformia</taxon>
        <taxon>Curculionidae</taxon>
        <taxon>Dryophthorinae</taxon>
        <taxon>Rhynchophorus</taxon>
    </lineage>
</organism>
<accession>A0A834M5E8</accession>
<protein>
    <submittedName>
        <fullName evidence="1">Uncharacterized protein</fullName>
    </submittedName>
</protein>
<keyword evidence="2" id="KW-1185">Reference proteome</keyword>
<proteinExistence type="predicted"/>
<name>A0A834M5E8_RHYFE</name>
<dbReference type="AlphaFoldDB" id="A0A834M5E8"/>
<comment type="caution">
    <text evidence="1">The sequence shown here is derived from an EMBL/GenBank/DDBJ whole genome shotgun (WGS) entry which is preliminary data.</text>
</comment>
<dbReference type="Proteomes" id="UP000625711">
    <property type="component" value="Unassembled WGS sequence"/>
</dbReference>
<gene>
    <name evidence="1" type="ORF">GWI33_015979</name>
</gene>
<evidence type="ECO:0000313" key="1">
    <source>
        <dbReference type="EMBL" id="KAF7271093.1"/>
    </source>
</evidence>
<sequence length="82" mass="9272">MTHPAPESVRPARNCKASDPASQKLCMGLMFIHVQAPERQISTTAERRSARPRSPITCYAVLEALLVELARRDGRRCRRRAQ</sequence>
<evidence type="ECO:0000313" key="2">
    <source>
        <dbReference type="Proteomes" id="UP000625711"/>
    </source>
</evidence>
<dbReference type="EMBL" id="JAACXV010014018">
    <property type="protein sequence ID" value="KAF7271093.1"/>
    <property type="molecule type" value="Genomic_DNA"/>
</dbReference>